<accession>A0A2X4YXC5</accession>
<dbReference type="EMBL" id="LS483476">
    <property type="protein sequence ID" value="SQI56445.1"/>
    <property type="molecule type" value="Genomic_DNA"/>
</dbReference>
<dbReference type="Proteomes" id="UP000249134">
    <property type="component" value="Chromosome 1"/>
</dbReference>
<dbReference type="InterPro" id="IPR029052">
    <property type="entry name" value="Metallo-depent_PP-like"/>
</dbReference>
<dbReference type="InterPro" id="IPR050126">
    <property type="entry name" value="Ap4A_hydrolase"/>
</dbReference>
<dbReference type="KEGG" id="blen:NCTC4824_01841"/>
<protein>
    <submittedName>
        <fullName evidence="3">Metallophosphoesterase</fullName>
    </submittedName>
</protein>
<proteinExistence type="inferred from homology"/>
<dbReference type="Pfam" id="PF12850">
    <property type="entry name" value="Metallophos_2"/>
    <property type="match status" value="1"/>
</dbReference>
<dbReference type="SUPFAM" id="SSF56300">
    <property type="entry name" value="Metallo-dependent phosphatases"/>
    <property type="match status" value="1"/>
</dbReference>
<sequence>MKLAFISDIHGNAIALDAVIRDMKERNVDKIYVLGDISFRGPEPQRSLNLVRSLNCKVIKGNADEWVVRGIEKGEVPDQALGIMTEEREWTFSHLDEDSIKYLGSLPTELTFEVEGVNFHTFHATPNSLFEVIQPFESDDSLSKKLMTREANVYIYAHIHKPYIRYINGKCLINIGSVGLPFDGVNKSSYSIIDINGDGIQTSIVRVDYDVNQVINQFSESDYPNVENMTNVLKNAKL</sequence>
<dbReference type="GO" id="GO:0005737">
    <property type="term" value="C:cytoplasm"/>
    <property type="evidence" value="ECO:0007669"/>
    <property type="project" value="TreeGrafter"/>
</dbReference>
<reference evidence="3 4" key="1">
    <citation type="submission" date="2018-06" db="EMBL/GenBank/DDBJ databases">
        <authorList>
            <consortium name="Pathogen Informatics"/>
            <person name="Doyle S."/>
        </authorList>
    </citation>
    <scope>NUCLEOTIDE SEQUENCE [LARGE SCALE GENOMIC DNA]</scope>
    <source>
        <strain evidence="3 4">NCTC4824</strain>
    </source>
</reference>
<dbReference type="InterPro" id="IPR011152">
    <property type="entry name" value="Pesterase_MJ0912"/>
</dbReference>
<dbReference type="GO" id="GO:0016791">
    <property type="term" value="F:phosphatase activity"/>
    <property type="evidence" value="ECO:0007669"/>
    <property type="project" value="TreeGrafter"/>
</dbReference>
<name>A0A2X4YXC5_LEDLE</name>
<evidence type="ECO:0000313" key="3">
    <source>
        <dbReference type="EMBL" id="SQI56445.1"/>
    </source>
</evidence>
<dbReference type="PIRSF" id="PIRSF000883">
    <property type="entry name" value="Pesterase_MJ0912"/>
    <property type="match status" value="1"/>
</dbReference>
<gene>
    <name evidence="3" type="ORF">NCTC4824_01841</name>
</gene>
<organism evidence="3 4">
    <name type="scientific">Lederbergia lenta</name>
    <name type="common">Bacillus lentus</name>
    <dbReference type="NCBI Taxonomy" id="1467"/>
    <lineage>
        <taxon>Bacteria</taxon>
        <taxon>Bacillati</taxon>
        <taxon>Bacillota</taxon>
        <taxon>Bacilli</taxon>
        <taxon>Bacillales</taxon>
        <taxon>Bacillaceae</taxon>
        <taxon>Lederbergia</taxon>
    </lineage>
</organism>
<dbReference type="PANTHER" id="PTHR42850:SF2">
    <property type="entry name" value="BLL5683 PROTEIN"/>
    <property type="match status" value="1"/>
</dbReference>
<dbReference type="PANTHER" id="PTHR42850">
    <property type="entry name" value="METALLOPHOSPHOESTERASE"/>
    <property type="match status" value="1"/>
</dbReference>
<comment type="similarity">
    <text evidence="1">Belongs to the metallophosphoesterase superfamily. YfcE family.</text>
</comment>
<evidence type="ECO:0000256" key="1">
    <source>
        <dbReference type="ARBA" id="ARBA00008950"/>
    </source>
</evidence>
<dbReference type="RefSeq" id="WP_066137618.1">
    <property type="nucleotide sequence ID" value="NZ_CBCSGM010000001.1"/>
</dbReference>
<evidence type="ECO:0000313" key="4">
    <source>
        <dbReference type="Proteomes" id="UP000249134"/>
    </source>
</evidence>
<evidence type="ECO:0000259" key="2">
    <source>
        <dbReference type="Pfam" id="PF12850"/>
    </source>
</evidence>
<feature type="domain" description="Calcineurin-like phosphoesterase" evidence="2">
    <location>
        <begin position="1"/>
        <end position="196"/>
    </location>
</feature>
<dbReference type="Gene3D" id="3.60.21.10">
    <property type="match status" value="1"/>
</dbReference>
<dbReference type="AlphaFoldDB" id="A0A2X4YXC5"/>
<dbReference type="STRING" id="1348624.GCA_001591545_00916"/>
<keyword evidence="4" id="KW-1185">Reference proteome</keyword>
<dbReference type="InterPro" id="IPR024654">
    <property type="entry name" value="Calcineurin-like_PHP_lpxH"/>
</dbReference>